<dbReference type="EMBL" id="JBHRYB010000001">
    <property type="protein sequence ID" value="MFC3679000.1"/>
    <property type="molecule type" value="Genomic_DNA"/>
</dbReference>
<proteinExistence type="predicted"/>
<dbReference type="PROSITE" id="PS50987">
    <property type="entry name" value="HTH_ARSR_2"/>
    <property type="match status" value="1"/>
</dbReference>
<dbReference type="CDD" id="cd00090">
    <property type="entry name" value="HTH_ARSR"/>
    <property type="match status" value="1"/>
</dbReference>
<name>A0ABV7VNZ3_9GAMM</name>
<dbReference type="Proteomes" id="UP001595722">
    <property type="component" value="Unassembled WGS sequence"/>
</dbReference>
<evidence type="ECO:0000256" key="3">
    <source>
        <dbReference type="ARBA" id="ARBA00023125"/>
    </source>
</evidence>
<accession>A0ABV7VNZ3</accession>
<evidence type="ECO:0000256" key="4">
    <source>
        <dbReference type="ARBA" id="ARBA00023163"/>
    </source>
</evidence>
<dbReference type="SUPFAM" id="SSF46785">
    <property type="entry name" value="Winged helix' DNA-binding domain"/>
    <property type="match status" value="1"/>
</dbReference>
<dbReference type="InterPro" id="IPR001845">
    <property type="entry name" value="HTH_ArsR_DNA-bd_dom"/>
</dbReference>
<keyword evidence="7" id="KW-1185">Reference proteome</keyword>
<organism evidence="6 7">
    <name type="scientific">Bacterioplanoides pacificum</name>
    <dbReference type="NCBI Taxonomy" id="1171596"/>
    <lineage>
        <taxon>Bacteria</taxon>
        <taxon>Pseudomonadati</taxon>
        <taxon>Pseudomonadota</taxon>
        <taxon>Gammaproteobacteria</taxon>
        <taxon>Oceanospirillales</taxon>
        <taxon>Oceanospirillaceae</taxon>
        <taxon>Bacterioplanoides</taxon>
    </lineage>
</organism>
<feature type="domain" description="HTH arsR-type" evidence="5">
    <location>
        <begin position="1"/>
        <end position="94"/>
    </location>
</feature>
<sequence>MRPDVVQPQTLFKCMSDETRLALLLLIEQHGELCVCELTEALQLSQPKVSRHLAQLRECELLQGEKRGQWVHYSLHPQLDDWAKELIAHTLTHNAEFLTDINQRLCKVSPQRAEQTDCC</sequence>
<dbReference type="InterPro" id="IPR036390">
    <property type="entry name" value="WH_DNA-bd_sf"/>
</dbReference>
<dbReference type="InterPro" id="IPR036388">
    <property type="entry name" value="WH-like_DNA-bd_sf"/>
</dbReference>
<dbReference type="NCBIfam" id="NF033788">
    <property type="entry name" value="HTH_metalloreg"/>
    <property type="match status" value="1"/>
</dbReference>
<evidence type="ECO:0000313" key="7">
    <source>
        <dbReference type="Proteomes" id="UP001595722"/>
    </source>
</evidence>
<keyword evidence="3" id="KW-0238">DNA-binding</keyword>
<dbReference type="NCBIfam" id="NF007528">
    <property type="entry name" value="PRK10141.1"/>
    <property type="match status" value="1"/>
</dbReference>
<keyword evidence="2" id="KW-0805">Transcription regulation</keyword>
<comment type="caution">
    <text evidence="6">The sequence shown here is derived from an EMBL/GenBank/DDBJ whole genome shotgun (WGS) entry which is preliminary data.</text>
</comment>
<evidence type="ECO:0000256" key="2">
    <source>
        <dbReference type="ARBA" id="ARBA00023015"/>
    </source>
</evidence>
<dbReference type="Pfam" id="PF01022">
    <property type="entry name" value="HTH_5"/>
    <property type="match status" value="1"/>
</dbReference>
<dbReference type="SMART" id="SM00418">
    <property type="entry name" value="HTH_ARSR"/>
    <property type="match status" value="1"/>
</dbReference>
<dbReference type="InterPro" id="IPR011991">
    <property type="entry name" value="ArsR-like_HTH"/>
</dbReference>
<evidence type="ECO:0000259" key="5">
    <source>
        <dbReference type="PROSITE" id="PS50987"/>
    </source>
</evidence>
<keyword evidence="1" id="KW-0059">Arsenical resistance</keyword>
<gene>
    <name evidence="6" type="ORF">ACFOMG_02580</name>
</gene>
<dbReference type="InterPro" id="IPR051081">
    <property type="entry name" value="HTH_MetalResp_TranReg"/>
</dbReference>
<dbReference type="Gene3D" id="1.10.10.10">
    <property type="entry name" value="Winged helix-like DNA-binding domain superfamily/Winged helix DNA-binding domain"/>
    <property type="match status" value="1"/>
</dbReference>
<evidence type="ECO:0000256" key="1">
    <source>
        <dbReference type="ARBA" id="ARBA00022849"/>
    </source>
</evidence>
<keyword evidence="4" id="KW-0804">Transcription</keyword>
<protein>
    <submittedName>
        <fullName evidence="6">Metalloregulator ArsR/SmtB family transcription factor</fullName>
    </submittedName>
</protein>
<reference evidence="7" key="1">
    <citation type="journal article" date="2019" name="Int. J. Syst. Evol. Microbiol.">
        <title>The Global Catalogue of Microorganisms (GCM) 10K type strain sequencing project: providing services to taxonomists for standard genome sequencing and annotation.</title>
        <authorList>
            <consortium name="The Broad Institute Genomics Platform"/>
            <consortium name="The Broad Institute Genome Sequencing Center for Infectious Disease"/>
            <person name="Wu L."/>
            <person name="Ma J."/>
        </authorList>
    </citation>
    <scope>NUCLEOTIDE SEQUENCE [LARGE SCALE GENOMIC DNA]</scope>
    <source>
        <strain evidence="7">KCTC 42424</strain>
    </source>
</reference>
<dbReference type="PANTHER" id="PTHR33154">
    <property type="entry name" value="TRANSCRIPTIONAL REGULATOR, ARSR FAMILY"/>
    <property type="match status" value="1"/>
</dbReference>
<dbReference type="PANTHER" id="PTHR33154:SF18">
    <property type="entry name" value="ARSENICAL RESISTANCE OPERON REPRESSOR"/>
    <property type="match status" value="1"/>
</dbReference>
<evidence type="ECO:0000313" key="6">
    <source>
        <dbReference type="EMBL" id="MFC3679000.1"/>
    </source>
</evidence>
<dbReference type="PRINTS" id="PR00778">
    <property type="entry name" value="HTHARSR"/>
</dbReference>